<dbReference type="AlphaFoldDB" id="A0A4S2DD49"/>
<comment type="caution">
    <text evidence="2">The sequence shown here is derived from an EMBL/GenBank/DDBJ whole genome shotgun (WGS) entry which is preliminary data.</text>
</comment>
<evidence type="ECO:0000313" key="2">
    <source>
        <dbReference type="EMBL" id="TGY39839.1"/>
    </source>
</evidence>
<feature type="transmembrane region" description="Helical" evidence="1">
    <location>
        <begin position="41"/>
        <end position="59"/>
    </location>
</feature>
<dbReference type="RefSeq" id="WP_136008276.1">
    <property type="nucleotide sequence ID" value="NZ_SRYR01000019.1"/>
</dbReference>
<keyword evidence="1" id="KW-1133">Transmembrane helix</keyword>
<dbReference type="Proteomes" id="UP000306888">
    <property type="component" value="Unassembled WGS sequence"/>
</dbReference>
<evidence type="ECO:0000256" key="1">
    <source>
        <dbReference type="SAM" id="Phobius"/>
    </source>
</evidence>
<keyword evidence="3" id="KW-1185">Reference proteome</keyword>
<reference evidence="2 3" key="1">
    <citation type="submission" date="2019-04" db="EMBL/GenBank/DDBJ databases">
        <title>Microbes associate with the intestines of laboratory mice.</title>
        <authorList>
            <person name="Navarre W."/>
            <person name="Wong E."/>
            <person name="Huang K."/>
            <person name="Tropini C."/>
            <person name="Ng K."/>
            <person name="Yu B."/>
        </authorList>
    </citation>
    <scope>NUCLEOTIDE SEQUENCE [LARGE SCALE GENOMIC DNA]</scope>
    <source>
        <strain evidence="2 3">NM50_B9-20</strain>
    </source>
</reference>
<dbReference type="OrthoDB" id="1953575at2"/>
<organism evidence="2 3">
    <name type="scientific">Clostridium sartagoforme</name>
    <dbReference type="NCBI Taxonomy" id="84031"/>
    <lineage>
        <taxon>Bacteria</taxon>
        <taxon>Bacillati</taxon>
        <taxon>Bacillota</taxon>
        <taxon>Clostridia</taxon>
        <taxon>Eubacteriales</taxon>
        <taxon>Clostridiaceae</taxon>
        <taxon>Clostridium</taxon>
    </lineage>
</organism>
<keyword evidence="1" id="KW-0812">Transmembrane</keyword>
<keyword evidence="1" id="KW-0472">Membrane</keyword>
<gene>
    <name evidence="2" type="ORF">E5347_16255</name>
</gene>
<feature type="transmembrane region" description="Helical" evidence="1">
    <location>
        <begin position="12"/>
        <end position="29"/>
    </location>
</feature>
<dbReference type="EMBL" id="SRYR01000019">
    <property type="protein sequence ID" value="TGY39839.1"/>
    <property type="molecule type" value="Genomic_DNA"/>
</dbReference>
<name>A0A4S2DD49_9CLOT</name>
<proteinExistence type="predicted"/>
<protein>
    <submittedName>
        <fullName evidence="2">Uncharacterized protein</fullName>
    </submittedName>
</protein>
<sequence length="168" mass="19309">MMHREVVAKKRVPVITTILLTLTVVLYLAEAIERSKFKDHVMGNVFNGTLVIITLLLIAKEIRSCFVSYKYAVIADKIIINSINSKEEKNLESIRMSDVLYIGDKYSIPKKYLYTIRTKKYLCNRVGVKSYYCICKNGDEIQKIKFQPSEKFVSKIIKSGGLKCDLKK</sequence>
<accession>A0A4S2DD49</accession>
<evidence type="ECO:0000313" key="3">
    <source>
        <dbReference type="Proteomes" id="UP000306888"/>
    </source>
</evidence>